<dbReference type="Proteomes" id="UP000266441">
    <property type="component" value="Unassembled WGS sequence"/>
</dbReference>
<evidence type="ECO:0000313" key="2">
    <source>
        <dbReference type="EMBL" id="RIH64419.1"/>
    </source>
</evidence>
<organism evidence="2 3">
    <name type="scientific">Mariniphaga sediminis</name>
    <dbReference type="NCBI Taxonomy" id="1628158"/>
    <lineage>
        <taxon>Bacteria</taxon>
        <taxon>Pseudomonadati</taxon>
        <taxon>Bacteroidota</taxon>
        <taxon>Bacteroidia</taxon>
        <taxon>Marinilabiliales</taxon>
        <taxon>Prolixibacteraceae</taxon>
        <taxon>Mariniphaga</taxon>
    </lineage>
</organism>
<accession>A0A399CYB0</accession>
<feature type="domain" description="Secretion system C-terminal sorting" evidence="1">
    <location>
        <begin position="15"/>
        <end position="74"/>
    </location>
</feature>
<evidence type="ECO:0000259" key="1">
    <source>
        <dbReference type="Pfam" id="PF18962"/>
    </source>
</evidence>
<evidence type="ECO:0000313" key="3">
    <source>
        <dbReference type="Proteomes" id="UP000266441"/>
    </source>
</evidence>
<reference evidence="2 3" key="1">
    <citation type="journal article" date="2015" name="Int. J. Syst. Evol. Microbiol.">
        <title>Mariniphaga sediminis sp. nov., isolated from coastal sediment.</title>
        <authorList>
            <person name="Wang F.Q."/>
            <person name="Shen Q.Y."/>
            <person name="Chen G.J."/>
            <person name="Du Z.J."/>
        </authorList>
    </citation>
    <scope>NUCLEOTIDE SEQUENCE [LARGE SCALE GENOMIC DNA]</scope>
    <source>
        <strain evidence="2 3">SY21</strain>
    </source>
</reference>
<dbReference type="EMBL" id="QWET01000011">
    <property type="protein sequence ID" value="RIH64419.1"/>
    <property type="molecule type" value="Genomic_DNA"/>
</dbReference>
<gene>
    <name evidence="2" type="ORF">D1164_15120</name>
</gene>
<keyword evidence="3" id="KW-1185">Reference proteome</keyword>
<comment type="caution">
    <text evidence="2">The sequence shown here is derived from an EMBL/GenBank/DDBJ whole genome shotgun (WGS) entry which is preliminary data.</text>
</comment>
<dbReference type="Pfam" id="PF18962">
    <property type="entry name" value="Por_Secre_tail"/>
    <property type="match status" value="1"/>
</dbReference>
<protein>
    <submittedName>
        <fullName evidence="2">T9SS C-terminal target domain-containing protein</fullName>
    </submittedName>
</protein>
<sequence length="77" mass="9107">MRQCKSFFWEWWPFQNTISFNITCSTAEKMRIEIYDMLGNTMKTTEVSLISGENLHTVKTEDLTPGVYTYRLMGKRT</sequence>
<dbReference type="InterPro" id="IPR026444">
    <property type="entry name" value="Secre_tail"/>
</dbReference>
<dbReference type="RefSeq" id="WP_119350844.1">
    <property type="nucleotide sequence ID" value="NZ_QWET01000011.1"/>
</dbReference>
<proteinExistence type="predicted"/>
<dbReference type="AlphaFoldDB" id="A0A399CYB0"/>
<dbReference type="NCBIfam" id="TIGR04183">
    <property type="entry name" value="Por_Secre_tail"/>
    <property type="match status" value="1"/>
</dbReference>
<name>A0A399CYB0_9BACT</name>